<organism evidence="1 2">
    <name type="scientific">Solanum commersonii</name>
    <name type="common">Commerson's wild potato</name>
    <name type="synonym">Commerson's nightshade</name>
    <dbReference type="NCBI Taxonomy" id="4109"/>
    <lineage>
        <taxon>Eukaryota</taxon>
        <taxon>Viridiplantae</taxon>
        <taxon>Streptophyta</taxon>
        <taxon>Embryophyta</taxon>
        <taxon>Tracheophyta</taxon>
        <taxon>Spermatophyta</taxon>
        <taxon>Magnoliopsida</taxon>
        <taxon>eudicotyledons</taxon>
        <taxon>Gunneridae</taxon>
        <taxon>Pentapetalae</taxon>
        <taxon>asterids</taxon>
        <taxon>lamiids</taxon>
        <taxon>Solanales</taxon>
        <taxon>Solanaceae</taxon>
        <taxon>Solanoideae</taxon>
        <taxon>Solaneae</taxon>
        <taxon>Solanum</taxon>
    </lineage>
</organism>
<gene>
    <name evidence="1" type="ORF">H5410_005289</name>
</gene>
<dbReference type="Proteomes" id="UP000824120">
    <property type="component" value="Chromosome 2"/>
</dbReference>
<dbReference type="InterPro" id="IPR040256">
    <property type="entry name" value="At4g02000-like"/>
</dbReference>
<name>A0A9J6A7R7_SOLCO</name>
<evidence type="ECO:0000313" key="2">
    <source>
        <dbReference type="Proteomes" id="UP000824120"/>
    </source>
</evidence>
<reference evidence="1 2" key="1">
    <citation type="submission" date="2020-09" db="EMBL/GenBank/DDBJ databases">
        <title>De no assembly of potato wild relative species, Solanum commersonii.</title>
        <authorList>
            <person name="Cho K."/>
        </authorList>
    </citation>
    <scope>NUCLEOTIDE SEQUENCE [LARGE SCALE GENOMIC DNA]</scope>
    <source>
        <strain evidence="1">LZ3.2</strain>
        <tissue evidence="1">Leaf</tissue>
    </source>
</reference>
<dbReference type="EMBL" id="JACXVP010000002">
    <property type="protein sequence ID" value="KAG5620071.1"/>
    <property type="molecule type" value="Genomic_DNA"/>
</dbReference>
<comment type="caution">
    <text evidence="1">The sequence shown here is derived from an EMBL/GenBank/DDBJ whole genome shotgun (WGS) entry which is preliminary data.</text>
</comment>
<protein>
    <submittedName>
        <fullName evidence="1">Uncharacterized protein</fullName>
    </submittedName>
</protein>
<dbReference type="PANTHER" id="PTHR31286:SF180">
    <property type="entry name" value="OS10G0362600 PROTEIN"/>
    <property type="match status" value="1"/>
</dbReference>
<proteinExistence type="predicted"/>
<dbReference type="PANTHER" id="PTHR31286">
    <property type="entry name" value="GLYCINE-RICH CELL WALL STRUCTURAL PROTEIN 1.8-LIKE"/>
    <property type="match status" value="1"/>
</dbReference>
<dbReference type="AlphaFoldDB" id="A0A9J6A7R7"/>
<keyword evidence="2" id="KW-1185">Reference proteome</keyword>
<accession>A0A9J6A7R7</accession>
<sequence>MAAVVGKPLVIDKSMNNQTRPSCVRVKVEIDPLKELPKRIQINCVDEETCTIRSKWKTIQYDYLPKYYTHYSLQGHDV</sequence>
<dbReference type="OrthoDB" id="1305792at2759"/>
<evidence type="ECO:0000313" key="1">
    <source>
        <dbReference type="EMBL" id="KAG5620071.1"/>
    </source>
</evidence>